<protein>
    <submittedName>
        <fullName evidence="1">Uncharacterized protein</fullName>
    </submittedName>
</protein>
<reference evidence="1 2" key="1">
    <citation type="journal article" date="2016" name="Nat. Commun.">
        <title>Thousands of microbial genomes shed light on interconnected biogeochemical processes in an aquifer system.</title>
        <authorList>
            <person name="Anantharaman K."/>
            <person name="Brown C.T."/>
            <person name="Hug L.A."/>
            <person name="Sharon I."/>
            <person name="Castelle C.J."/>
            <person name="Probst A.J."/>
            <person name="Thomas B.C."/>
            <person name="Singh A."/>
            <person name="Wilkins M.J."/>
            <person name="Karaoz U."/>
            <person name="Brodie E.L."/>
            <person name="Williams K.H."/>
            <person name="Hubbard S.S."/>
            <person name="Banfield J.F."/>
        </authorList>
    </citation>
    <scope>NUCLEOTIDE SEQUENCE [LARGE SCALE GENOMIC DNA]</scope>
</reference>
<dbReference type="EMBL" id="MHRJ01000006">
    <property type="protein sequence ID" value="OHA23428.1"/>
    <property type="molecule type" value="Genomic_DNA"/>
</dbReference>
<comment type="caution">
    <text evidence="1">The sequence shown here is derived from an EMBL/GenBank/DDBJ whole genome shotgun (WGS) entry which is preliminary data.</text>
</comment>
<evidence type="ECO:0000313" key="2">
    <source>
        <dbReference type="Proteomes" id="UP000176493"/>
    </source>
</evidence>
<name>A0A1G2MHT0_9BACT</name>
<dbReference type="AlphaFoldDB" id="A0A1G2MHT0"/>
<accession>A0A1G2MHT0</accession>
<sequence length="239" mass="27472">MNDREKAQRPSEEQKQFFTTHGLVLPKNALIARNIIEFITEEPEKTAERLRLMWFLHTAVIGLELDDGCSITYIRMRSIRERTSESGHHRYCLFQAHLKTPYGGNTSRPLTSCYKNGTPLFGSPHPWLLSGVTYRKLKDSSVKKICAYLLQKSESSLEWEFLTPEKLIPGAHFGLRFLGDKTATDKDLELLAQVLEGLELPRGVCIRRIFQRGKDRVYYRVSVDMESVQESDHTTVSHS</sequence>
<proteinExistence type="predicted"/>
<gene>
    <name evidence="1" type="ORF">A2W52_01790</name>
</gene>
<evidence type="ECO:0000313" key="1">
    <source>
        <dbReference type="EMBL" id="OHA23428.1"/>
    </source>
</evidence>
<dbReference type="Proteomes" id="UP000176493">
    <property type="component" value="Unassembled WGS sequence"/>
</dbReference>
<organism evidence="1 2">
    <name type="scientific">Candidatus Taylorbacteria bacterium RIFCSPHIGHO2_02_49_25</name>
    <dbReference type="NCBI Taxonomy" id="1802305"/>
    <lineage>
        <taxon>Bacteria</taxon>
        <taxon>Candidatus Tayloriibacteriota</taxon>
    </lineage>
</organism>